<dbReference type="Pfam" id="PF00015">
    <property type="entry name" value="MCPsignal"/>
    <property type="match status" value="1"/>
</dbReference>
<dbReference type="PROSITE" id="PS50885">
    <property type="entry name" value="HAMP"/>
    <property type="match status" value="1"/>
</dbReference>
<sequence>MLKTFRAKVLVTLCVFITIGIGVLYWSVSITYKNIAQDQGRKTATMLGESIFHTVRMSMNSGERDIIDMAVHEAKTMEGISSLQIHKSTQVITLFDMPNTPADTDATRPDIQRIFANKQEIILEDKKAHHITLQKPLIANDSCLVCHVNANSGDVLGVLELQISLQNIYDTIDNAQDYLLLTMLTSGIIAIIVLYIFFEVELVKPLRNLQNMAKELQFGSRDLTRRIAITRADEVGTTSSYINAFIKTIQNAVAISKNVGKENKLISFELLNIANTLSGNSDKQFALVRQANHLTQEVNNNLTVASQTTNFTINDLQDTEVTLHEFVSKLQECITLITESAQKQQEVIAHANELSTHTTHIKDILTIIKTIADQTNLLALNAAIEAARAGEHGRGFAVVADEVRKLAEQTQKSLVQITSNINLVSQSVNTMEETIKNVSTDMESMTEKTLPLIHDANNTRDKLQVTKQNSLKLQDISNTIAAHTKELQTMIESITDSSQSNQTLGHQIQKSVHEITHKATELEEAISQFKT</sequence>
<name>A0A3D8J658_9HELI</name>
<keyword evidence="4" id="KW-1133">Transmembrane helix</keyword>
<dbReference type="SUPFAM" id="SSF58104">
    <property type="entry name" value="Methyl-accepting chemotaxis protein (MCP) signaling domain"/>
    <property type="match status" value="1"/>
</dbReference>
<gene>
    <name evidence="7" type="ORF">CQA66_03350</name>
</gene>
<dbReference type="InterPro" id="IPR003660">
    <property type="entry name" value="HAMP_dom"/>
</dbReference>
<comment type="caution">
    <text evidence="7">The sequence shown here is derived from an EMBL/GenBank/DDBJ whole genome shotgun (WGS) entry which is preliminary data.</text>
</comment>
<feature type="domain" description="HAMP" evidence="6">
    <location>
        <begin position="202"/>
        <end position="254"/>
    </location>
</feature>
<dbReference type="RefSeq" id="WP_104763100.1">
    <property type="nucleotide sequence ID" value="NZ_FZPM01000013.1"/>
</dbReference>
<dbReference type="CDD" id="cd06225">
    <property type="entry name" value="HAMP"/>
    <property type="match status" value="1"/>
</dbReference>
<accession>A0A3D8J658</accession>
<comment type="similarity">
    <text evidence="2">Belongs to the methyl-accepting chemotaxis (MCP) protein family.</text>
</comment>
<evidence type="ECO:0000313" key="7">
    <source>
        <dbReference type="EMBL" id="RDU72963.1"/>
    </source>
</evidence>
<dbReference type="Proteomes" id="UP000256424">
    <property type="component" value="Unassembled WGS sequence"/>
</dbReference>
<keyword evidence="4" id="KW-0472">Membrane</keyword>
<evidence type="ECO:0000256" key="2">
    <source>
        <dbReference type="ARBA" id="ARBA00029447"/>
    </source>
</evidence>
<feature type="transmembrane region" description="Helical" evidence="4">
    <location>
        <begin position="178"/>
        <end position="198"/>
    </location>
</feature>
<protein>
    <submittedName>
        <fullName evidence="7">Methyl-accepting chemotaxis protein</fullName>
    </submittedName>
</protein>
<dbReference type="SMART" id="SM00304">
    <property type="entry name" value="HAMP"/>
    <property type="match status" value="1"/>
</dbReference>
<dbReference type="Pfam" id="PF00672">
    <property type="entry name" value="HAMP"/>
    <property type="match status" value="1"/>
</dbReference>
<proteinExistence type="inferred from homology"/>
<dbReference type="AlphaFoldDB" id="A0A3D8J658"/>
<feature type="transmembrane region" description="Helical" evidence="4">
    <location>
        <begin position="7"/>
        <end position="28"/>
    </location>
</feature>
<evidence type="ECO:0000256" key="4">
    <source>
        <dbReference type="SAM" id="Phobius"/>
    </source>
</evidence>
<dbReference type="SMART" id="SM00283">
    <property type="entry name" value="MA"/>
    <property type="match status" value="1"/>
</dbReference>
<dbReference type="InterPro" id="IPR004089">
    <property type="entry name" value="MCPsignal_dom"/>
</dbReference>
<keyword evidence="1 3" id="KW-0807">Transducer</keyword>
<evidence type="ECO:0000256" key="1">
    <source>
        <dbReference type="ARBA" id="ARBA00023224"/>
    </source>
</evidence>
<dbReference type="Gene3D" id="3.30.450.290">
    <property type="match status" value="1"/>
</dbReference>
<feature type="domain" description="Methyl-accepting transducer" evidence="5">
    <location>
        <begin position="269"/>
        <end position="516"/>
    </location>
</feature>
<evidence type="ECO:0000259" key="5">
    <source>
        <dbReference type="PROSITE" id="PS50111"/>
    </source>
</evidence>
<dbReference type="OrthoDB" id="9776024at2"/>
<dbReference type="GO" id="GO:0016020">
    <property type="term" value="C:membrane"/>
    <property type="evidence" value="ECO:0007669"/>
    <property type="project" value="InterPro"/>
</dbReference>
<dbReference type="EMBL" id="NXLW01000004">
    <property type="protein sequence ID" value="RDU72963.1"/>
    <property type="molecule type" value="Genomic_DNA"/>
</dbReference>
<dbReference type="PANTHER" id="PTHR32089">
    <property type="entry name" value="METHYL-ACCEPTING CHEMOTAXIS PROTEIN MCPB"/>
    <property type="match status" value="1"/>
</dbReference>
<reference evidence="7 8" key="1">
    <citation type="submission" date="2018-04" db="EMBL/GenBank/DDBJ databases">
        <title>Novel Campyloabacter and Helicobacter Species and Strains.</title>
        <authorList>
            <person name="Mannion A.J."/>
            <person name="Shen Z."/>
            <person name="Fox J.G."/>
        </authorList>
    </citation>
    <scope>NUCLEOTIDE SEQUENCE [LARGE SCALE GENOMIC DNA]</scope>
    <source>
        <strain evidence="7 8">MIT 97-5075</strain>
    </source>
</reference>
<evidence type="ECO:0000256" key="3">
    <source>
        <dbReference type="PROSITE-ProRule" id="PRU00284"/>
    </source>
</evidence>
<evidence type="ECO:0000313" key="8">
    <source>
        <dbReference type="Proteomes" id="UP000256424"/>
    </source>
</evidence>
<dbReference type="Gene3D" id="1.10.287.950">
    <property type="entry name" value="Methyl-accepting chemotaxis protein"/>
    <property type="match status" value="1"/>
</dbReference>
<organism evidence="7 8">
    <name type="scientific">Helicobacter aurati</name>
    <dbReference type="NCBI Taxonomy" id="137778"/>
    <lineage>
        <taxon>Bacteria</taxon>
        <taxon>Pseudomonadati</taxon>
        <taxon>Campylobacterota</taxon>
        <taxon>Epsilonproteobacteria</taxon>
        <taxon>Campylobacterales</taxon>
        <taxon>Helicobacteraceae</taxon>
        <taxon>Helicobacter</taxon>
    </lineage>
</organism>
<keyword evidence="4" id="KW-0812">Transmembrane</keyword>
<keyword evidence="8" id="KW-1185">Reference proteome</keyword>
<evidence type="ECO:0000259" key="6">
    <source>
        <dbReference type="PROSITE" id="PS50885"/>
    </source>
</evidence>
<dbReference type="PROSITE" id="PS50111">
    <property type="entry name" value="CHEMOTAXIS_TRANSDUC_2"/>
    <property type="match status" value="1"/>
</dbReference>
<dbReference type="PANTHER" id="PTHR32089:SF112">
    <property type="entry name" value="LYSOZYME-LIKE PROTEIN-RELATED"/>
    <property type="match status" value="1"/>
</dbReference>
<dbReference type="GO" id="GO:0007165">
    <property type="term" value="P:signal transduction"/>
    <property type="evidence" value="ECO:0007669"/>
    <property type="project" value="UniProtKB-KW"/>
</dbReference>